<comment type="subcellular location">
    <subcellularLocation>
        <location evidence="1">Cell membrane</location>
        <topology evidence="1">Multi-pass membrane protein</topology>
    </subcellularLocation>
</comment>
<dbReference type="InterPro" id="IPR020846">
    <property type="entry name" value="MFS_dom"/>
</dbReference>
<evidence type="ECO:0000256" key="5">
    <source>
        <dbReference type="SAM" id="Phobius"/>
    </source>
</evidence>
<dbReference type="InterPro" id="IPR011701">
    <property type="entry name" value="MFS"/>
</dbReference>
<feature type="transmembrane region" description="Helical" evidence="5">
    <location>
        <begin position="89"/>
        <end position="110"/>
    </location>
</feature>
<dbReference type="GO" id="GO:0005886">
    <property type="term" value="C:plasma membrane"/>
    <property type="evidence" value="ECO:0007669"/>
    <property type="project" value="UniProtKB-SubCell"/>
</dbReference>
<dbReference type="EMBL" id="BMEA01000001">
    <property type="protein sequence ID" value="GGB70721.1"/>
    <property type="molecule type" value="Genomic_DNA"/>
</dbReference>
<evidence type="ECO:0000256" key="3">
    <source>
        <dbReference type="ARBA" id="ARBA00022989"/>
    </source>
</evidence>
<reference evidence="7" key="1">
    <citation type="journal article" date="2014" name="Int. J. Syst. Evol. Microbiol.">
        <title>Complete genome sequence of Corynebacterium casei LMG S-19264T (=DSM 44701T), isolated from a smear-ripened cheese.</title>
        <authorList>
            <consortium name="US DOE Joint Genome Institute (JGI-PGF)"/>
            <person name="Walter F."/>
            <person name="Albersmeier A."/>
            <person name="Kalinowski J."/>
            <person name="Ruckert C."/>
        </authorList>
    </citation>
    <scope>NUCLEOTIDE SEQUENCE</scope>
    <source>
        <strain evidence="7">CGMCC 1.10749</strain>
    </source>
</reference>
<reference evidence="7" key="2">
    <citation type="submission" date="2020-09" db="EMBL/GenBank/DDBJ databases">
        <authorList>
            <person name="Sun Q."/>
            <person name="Zhou Y."/>
        </authorList>
    </citation>
    <scope>NUCLEOTIDE SEQUENCE</scope>
    <source>
        <strain evidence="7">CGMCC 1.10749</strain>
    </source>
</reference>
<evidence type="ECO:0000256" key="4">
    <source>
        <dbReference type="ARBA" id="ARBA00023136"/>
    </source>
</evidence>
<feature type="transmembrane region" description="Helical" evidence="5">
    <location>
        <begin position="63"/>
        <end position="82"/>
    </location>
</feature>
<dbReference type="GO" id="GO:0022857">
    <property type="term" value="F:transmembrane transporter activity"/>
    <property type="evidence" value="ECO:0007669"/>
    <property type="project" value="InterPro"/>
</dbReference>
<dbReference type="PANTHER" id="PTHR23501:SF154">
    <property type="entry name" value="MULTIDRUG-EFFLUX TRANSPORTER RV1634-RELATED"/>
    <property type="match status" value="1"/>
</dbReference>
<dbReference type="Gene3D" id="1.20.1250.20">
    <property type="entry name" value="MFS general substrate transporter like domains"/>
    <property type="match status" value="1"/>
</dbReference>
<dbReference type="AlphaFoldDB" id="A0A8H9KRK9"/>
<feature type="transmembrane region" description="Helical" evidence="5">
    <location>
        <begin position="441"/>
        <end position="461"/>
    </location>
</feature>
<proteinExistence type="predicted"/>
<dbReference type="PROSITE" id="PS50850">
    <property type="entry name" value="MFS"/>
    <property type="match status" value="1"/>
</dbReference>
<gene>
    <name evidence="7" type="ORF">GCM10011314_07560</name>
</gene>
<dbReference type="Proteomes" id="UP000628079">
    <property type="component" value="Unassembled WGS sequence"/>
</dbReference>
<keyword evidence="3 5" id="KW-1133">Transmembrane helix</keyword>
<evidence type="ECO:0000313" key="8">
    <source>
        <dbReference type="Proteomes" id="UP000628079"/>
    </source>
</evidence>
<name>A0A8H9KRK9_9MICO</name>
<dbReference type="Gene3D" id="1.20.1720.10">
    <property type="entry name" value="Multidrug resistance protein D"/>
    <property type="match status" value="1"/>
</dbReference>
<feature type="transmembrane region" description="Helical" evidence="5">
    <location>
        <begin position="177"/>
        <end position="197"/>
    </location>
</feature>
<feature type="transmembrane region" description="Helical" evidence="5">
    <location>
        <begin position="116"/>
        <end position="137"/>
    </location>
</feature>
<keyword evidence="2 5" id="KW-0812">Transmembrane</keyword>
<accession>A0A8H9KRK9</accession>
<dbReference type="InterPro" id="IPR036259">
    <property type="entry name" value="MFS_trans_sf"/>
</dbReference>
<evidence type="ECO:0000313" key="7">
    <source>
        <dbReference type="EMBL" id="GGB70721.1"/>
    </source>
</evidence>
<feature type="transmembrane region" description="Helical" evidence="5">
    <location>
        <begin position="23"/>
        <end position="43"/>
    </location>
</feature>
<evidence type="ECO:0000256" key="2">
    <source>
        <dbReference type="ARBA" id="ARBA00022692"/>
    </source>
</evidence>
<feature type="transmembrane region" description="Helical" evidence="5">
    <location>
        <begin position="345"/>
        <end position="368"/>
    </location>
</feature>
<feature type="transmembrane region" description="Helical" evidence="5">
    <location>
        <begin position="149"/>
        <end position="171"/>
    </location>
</feature>
<protein>
    <submittedName>
        <fullName evidence="7">MFS transporter</fullName>
    </submittedName>
</protein>
<keyword evidence="4 5" id="KW-0472">Membrane</keyword>
<evidence type="ECO:0000259" key="6">
    <source>
        <dbReference type="PROSITE" id="PS50850"/>
    </source>
</evidence>
<feature type="transmembrane region" description="Helical" evidence="5">
    <location>
        <begin position="287"/>
        <end position="306"/>
    </location>
</feature>
<dbReference type="Pfam" id="PF07690">
    <property type="entry name" value="MFS_1"/>
    <property type="match status" value="1"/>
</dbReference>
<feature type="transmembrane region" description="Helical" evidence="5">
    <location>
        <begin position="374"/>
        <end position="396"/>
    </location>
</feature>
<comment type="caution">
    <text evidence="7">The sequence shown here is derived from an EMBL/GenBank/DDBJ whole genome shotgun (WGS) entry which is preliminary data.</text>
</comment>
<sequence length="467" mass="48270">MAAGSVDAVTEPARGPGVFGREYLTLTLAVVALITVIAFEAMAVSTAMPEVARELDAVRSYGLAFSVMLTTQLLGIVLAGVWCDRSGALPSLLTGQALFALGCGICGAAADFPVFLAGRAVAGLGAGLTFVAGFVVIGRMYPESLRPKVFSVLSAAWVLPSLLGPVLAGWITTTWSWRWVFWVVVAPVAGALAVLVVRRGEIRAADEGVEASSRDHSEHVRAAWLGLSIAVAAGAMQWGMHDLELSWSVRTVVGLLGLVGIAVCAPLLLPGTFVMRRGLPSVMSGRFLLPCAFFGTVTYVPLMLTGERGLSLAQAGSLLAIGSIGWSIGSWVQGRDRFVGRRDRLVVLGGATLAIGLAGVVLVTWAGWWPWFVALPLAVAGLGMGLGTASLSVLALSLTAPADHGSASSSLQLSDVLGSVIGIAATGAVFAALHTRAGEDVPAFVAMWCGTALVATLVVVAGRRIRT</sequence>
<feature type="transmembrane region" description="Helical" evidence="5">
    <location>
        <begin position="312"/>
        <end position="333"/>
    </location>
</feature>
<evidence type="ECO:0000256" key="1">
    <source>
        <dbReference type="ARBA" id="ARBA00004651"/>
    </source>
</evidence>
<feature type="transmembrane region" description="Helical" evidence="5">
    <location>
        <begin position="252"/>
        <end position="275"/>
    </location>
</feature>
<dbReference type="PANTHER" id="PTHR23501">
    <property type="entry name" value="MAJOR FACILITATOR SUPERFAMILY"/>
    <property type="match status" value="1"/>
</dbReference>
<feature type="transmembrane region" description="Helical" evidence="5">
    <location>
        <begin position="416"/>
        <end position="435"/>
    </location>
</feature>
<feature type="domain" description="Major facilitator superfamily (MFS) profile" evidence="6">
    <location>
        <begin position="24"/>
        <end position="464"/>
    </location>
</feature>
<feature type="transmembrane region" description="Helical" evidence="5">
    <location>
        <begin position="222"/>
        <end position="240"/>
    </location>
</feature>
<organism evidence="7 8">
    <name type="scientific">Knoellia flava</name>
    <dbReference type="NCBI Taxonomy" id="913969"/>
    <lineage>
        <taxon>Bacteria</taxon>
        <taxon>Bacillati</taxon>
        <taxon>Actinomycetota</taxon>
        <taxon>Actinomycetes</taxon>
        <taxon>Micrococcales</taxon>
        <taxon>Intrasporangiaceae</taxon>
        <taxon>Knoellia</taxon>
    </lineage>
</organism>
<dbReference type="SUPFAM" id="SSF103473">
    <property type="entry name" value="MFS general substrate transporter"/>
    <property type="match status" value="1"/>
</dbReference>